<reference evidence="3 4" key="1">
    <citation type="submission" date="2018-01" db="EMBL/GenBank/DDBJ databases">
        <title>Whole genome analyses suggest that Burkholderia sensu lato contains two further novel genera in the rhizoxinica-symbiotica group Mycetohabitans gen. nov., and Trinickia gen. nov.: implications for the evolution of diazotrophy and nodulation in the Burkholderiaceae.</title>
        <authorList>
            <person name="Estrada-de los Santos P."/>
            <person name="Palmer M."/>
            <person name="Chavez-Ramirez B."/>
            <person name="Beukes C."/>
            <person name="Steenkamp E.T."/>
            <person name="Hirsch A.M."/>
            <person name="Manyaka P."/>
            <person name="Maluk M."/>
            <person name="Lafos M."/>
            <person name="Crook M."/>
            <person name="Gross E."/>
            <person name="Simon M.F."/>
            <person name="Bueno dos Reis Junior F."/>
            <person name="Poole P.S."/>
            <person name="Venter S.N."/>
            <person name="James E.K."/>
        </authorList>
    </citation>
    <scope>NUCLEOTIDE SEQUENCE [LARGE SCALE GENOMIC DNA]</scope>
    <source>
        <strain evidence="3 4">GIMN1.004</strain>
    </source>
</reference>
<evidence type="ECO:0000259" key="2">
    <source>
        <dbReference type="PROSITE" id="PS50943"/>
    </source>
</evidence>
<accession>A0A2N7VK07</accession>
<dbReference type="PROSITE" id="PS50943">
    <property type="entry name" value="HTH_CROC1"/>
    <property type="match status" value="1"/>
</dbReference>
<gene>
    <name evidence="3" type="ORF">C0Z18_20530</name>
</gene>
<evidence type="ECO:0000256" key="1">
    <source>
        <dbReference type="ARBA" id="ARBA00023125"/>
    </source>
</evidence>
<dbReference type="Proteomes" id="UP000235616">
    <property type="component" value="Unassembled WGS sequence"/>
</dbReference>
<dbReference type="RefSeq" id="WP_102647263.1">
    <property type="nucleotide sequence ID" value="NZ_PNYA01000019.1"/>
</dbReference>
<dbReference type="PANTHER" id="PTHR46558">
    <property type="entry name" value="TRACRIPTIONAL REGULATORY PROTEIN-RELATED-RELATED"/>
    <property type="match status" value="1"/>
</dbReference>
<protein>
    <submittedName>
        <fullName evidence="3">Transcriptional regulator</fullName>
    </submittedName>
</protein>
<dbReference type="Gene3D" id="1.10.260.40">
    <property type="entry name" value="lambda repressor-like DNA-binding domains"/>
    <property type="match status" value="1"/>
</dbReference>
<dbReference type="EMBL" id="PNYA01000019">
    <property type="protein sequence ID" value="PMS17472.1"/>
    <property type="molecule type" value="Genomic_DNA"/>
</dbReference>
<evidence type="ECO:0000313" key="4">
    <source>
        <dbReference type="Proteomes" id="UP000235616"/>
    </source>
</evidence>
<proteinExistence type="predicted"/>
<dbReference type="GO" id="GO:0003677">
    <property type="term" value="F:DNA binding"/>
    <property type="evidence" value="ECO:0007669"/>
    <property type="project" value="UniProtKB-KW"/>
</dbReference>
<keyword evidence="4" id="KW-1185">Reference proteome</keyword>
<dbReference type="InterPro" id="IPR001387">
    <property type="entry name" value="Cro/C1-type_HTH"/>
</dbReference>
<dbReference type="InterPro" id="IPR010982">
    <property type="entry name" value="Lambda_DNA-bd_dom_sf"/>
</dbReference>
<dbReference type="PANTHER" id="PTHR46558:SF3">
    <property type="entry name" value="TRANSCRIPTIONAL REGULATOR"/>
    <property type="match status" value="1"/>
</dbReference>
<comment type="caution">
    <text evidence="3">The sequence shown here is derived from an EMBL/GenBank/DDBJ whole genome shotgun (WGS) entry which is preliminary data.</text>
</comment>
<dbReference type="SMART" id="SM00530">
    <property type="entry name" value="HTH_XRE"/>
    <property type="match status" value="1"/>
</dbReference>
<name>A0A2N7VK07_9BURK</name>
<dbReference type="CDD" id="cd00093">
    <property type="entry name" value="HTH_XRE"/>
    <property type="match status" value="1"/>
</dbReference>
<evidence type="ECO:0000313" key="3">
    <source>
        <dbReference type="EMBL" id="PMS17472.1"/>
    </source>
</evidence>
<dbReference type="Pfam" id="PF01381">
    <property type="entry name" value="HTH_3"/>
    <property type="match status" value="1"/>
</dbReference>
<keyword evidence="1" id="KW-0238">DNA-binding</keyword>
<dbReference type="OrthoDB" id="5524454at2"/>
<organism evidence="3 4">
    <name type="scientific">Trinickia dabaoshanensis</name>
    <dbReference type="NCBI Taxonomy" id="564714"/>
    <lineage>
        <taxon>Bacteria</taxon>
        <taxon>Pseudomonadati</taxon>
        <taxon>Pseudomonadota</taxon>
        <taxon>Betaproteobacteria</taxon>
        <taxon>Burkholderiales</taxon>
        <taxon>Burkholderiaceae</taxon>
        <taxon>Trinickia</taxon>
    </lineage>
</organism>
<feature type="domain" description="HTH cro/C1-type" evidence="2">
    <location>
        <begin position="16"/>
        <end position="70"/>
    </location>
</feature>
<dbReference type="AlphaFoldDB" id="A0A2N7VK07"/>
<sequence>MATQTAGVAKRLGKKIARERVARELTQERLAELLGVEQETISRFERGLTLPPLPRLIQLADVFELPLEVLLRGTTNRAADEAADIADMLAKLGDSDRDLIRRWVTEMCERLSRKR</sequence>
<dbReference type="SUPFAM" id="SSF47413">
    <property type="entry name" value="lambda repressor-like DNA-binding domains"/>
    <property type="match status" value="1"/>
</dbReference>